<sequence length="248" mass="27145">MKTFYIILGILLVVLGGFWLLGSREAGDDTQNITTELTEYFAERMTTLGVRGGMMPIEGFDAGLLIGAFPGLIKADFQDVETFEGHYEIQAGELVFVRDQEQPISSAERTVSNEGYGTLLQNLSTRLDMTVNSESDIDAIIDTINISEIIETKIDQGASAYSITIVPQEVLEDSRCPIDVECIQAGTVRVKAVVESDTGSAEYIFEPFSTLTIDAIDVTLVQVAPMPESGVTIDQDTYAFVFEVVDRT</sequence>
<evidence type="ECO:0000313" key="1">
    <source>
        <dbReference type="EMBL" id="PIR38310.1"/>
    </source>
</evidence>
<dbReference type="Proteomes" id="UP000231333">
    <property type="component" value="Unassembled WGS sequence"/>
</dbReference>
<protein>
    <submittedName>
        <fullName evidence="1">Uncharacterized protein</fullName>
    </submittedName>
</protein>
<reference evidence="1 2" key="1">
    <citation type="submission" date="2017-09" db="EMBL/GenBank/DDBJ databases">
        <title>Depth-based differentiation of microbial function through sediment-hosted aquifers and enrichment of novel symbionts in the deep terrestrial subsurface.</title>
        <authorList>
            <person name="Probst A.J."/>
            <person name="Ladd B."/>
            <person name="Jarett J.K."/>
            <person name="Geller-Mcgrath D.E."/>
            <person name="Sieber C.M."/>
            <person name="Emerson J.B."/>
            <person name="Anantharaman K."/>
            <person name="Thomas B.C."/>
            <person name="Malmstrom R."/>
            <person name="Stieglmeier M."/>
            <person name="Klingl A."/>
            <person name="Woyke T."/>
            <person name="Ryan C.M."/>
            <person name="Banfield J.F."/>
        </authorList>
    </citation>
    <scope>NUCLEOTIDE SEQUENCE [LARGE SCALE GENOMIC DNA]</scope>
    <source>
        <strain evidence="1">CG10_big_fil_rev_8_21_14_0_10_42_12</strain>
    </source>
</reference>
<proteinExistence type="predicted"/>
<organism evidence="1 2">
    <name type="scientific">Candidatus Zambryskibacteria bacterium CG10_big_fil_rev_8_21_14_0_10_42_12</name>
    <dbReference type="NCBI Taxonomy" id="1975115"/>
    <lineage>
        <taxon>Bacteria</taxon>
        <taxon>Candidatus Zambryskiibacteriota</taxon>
    </lineage>
</organism>
<dbReference type="EMBL" id="PCXL01000011">
    <property type="protein sequence ID" value="PIR38310.1"/>
    <property type="molecule type" value="Genomic_DNA"/>
</dbReference>
<gene>
    <name evidence="1" type="ORF">COV34_01740</name>
</gene>
<dbReference type="AlphaFoldDB" id="A0A2H0QVK0"/>
<accession>A0A2H0QVK0</accession>
<name>A0A2H0QVK0_9BACT</name>
<comment type="caution">
    <text evidence="1">The sequence shown here is derived from an EMBL/GenBank/DDBJ whole genome shotgun (WGS) entry which is preliminary data.</text>
</comment>
<evidence type="ECO:0000313" key="2">
    <source>
        <dbReference type="Proteomes" id="UP000231333"/>
    </source>
</evidence>